<keyword evidence="5" id="KW-1185">Reference proteome</keyword>
<dbReference type="CDD" id="cd01448">
    <property type="entry name" value="TST_Repeat_1"/>
    <property type="match status" value="1"/>
</dbReference>
<dbReference type="AlphaFoldDB" id="A0A1G8NEE8"/>
<evidence type="ECO:0000256" key="2">
    <source>
        <dbReference type="ARBA" id="ARBA00022737"/>
    </source>
</evidence>
<feature type="domain" description="Rhodanese" evidence="3">
    <location>
        <begin position="23"/>
        <end position="137"/>
    </location>
</feature>
<dbReference type="PROSITE" id="PS50206">
    <property type="entry name" value="RHODANESE_3"/>
    <property type="match status" value="2"/>
</dbReference>
<name>A0A1G8NEE8_9GAMM</name>
<dbReference type="InterPro" id="IPR036873">
    <property type="entry name" value="Rhodanese-like_dom_sf"/>
</dbReference>
<accession>A0A1G8NEE8</accession>
<dbReference type="Gene3D" id="3.40.250.10">
    <property type="entry name" value="Rhodanese-like domain"/>
    <property type="match status" value="2"/>
</dbReference>
<protein>
    <submittedName>
        <fullName evidence="4">Thiosulfate/3-mercaptopyruvate sulfurtransferase</fullName>
    </submittedName>
</protein>
<evidence type="ECO:0000313" key="4">
    <source>
        <dbReference type="EMBL" id="SDI77890.1"/>
    </source>
</evidence>
<evidence type="ECO:0000313" key="5">
    <source>
        <dbReference type="Proteomes" id="UP000198525"/>
    </source>
</evidence>
<keyword evidence="2" id="KW-0677">Repeat</keyword>
<dbReference type="STRING" id="376427.SAMN04487954_101290"/>
<keyword evidence="4" id="KW-0670">Pyruvate</keyword>
<sequence>MPHPLMTAAELRQALATSNPPDVLDCRARLGDPTAGERLWREGHLAGSHHLDLDRDLAAPPGEGGRHPLPEPEAFTTVVQRLGLSPQRSVVVYDDMGGQLAAARAWWMLAIWAGHPDVRVLDGGLRAWQEAGGELPVGREAPPVPSDWQPRFDHDAWVDADLVFSGREQKVDARSRERFRGEAEPIDAVAGHIPGAVCRPSADNLTETGRFKRPEELAAELPGAGATIAYCGSGVTACHTILAYAVAGLPLPRLYPGSWSGWIRDPERPIATGE</sequence>
<dbReference type="InterPro" id="IPR001763">
    <property type="entry name" value="Rhodanese-like_dom"/>
</dbReference>
<dbReference type="EMBL" id="FNES01000001">
    <property type="protein sequence ID" value="SDI77890.1"/>
    <property type="molecule type" value="Genomic_DNA"/>
</dbReference>
<dbReference type="PANTHER" id="PTHR11364:SF27">
    <property type="entry name" value="SULFURTRANSFERASE"/>
    <property type="match status" value="1"/>
</dbReference>
<feature type="domain" description="Rhodanese" evidence="3">
    <location>
        <begin position="171"/>
        <end position="271"/>
    </location>
</feature>
<dbReference type="InterPro" id="IPR045078">
    <property type="entry name" value="TST/MPST-like"/>
</dbReference>
<dbReference type="SMART" id="SM00450">
    <property type="entry name" value="RHOD"/>
    <property type="match status" value="2"/>
</dbReference>
<gene>
    <name evidence="4" type="ORF">SAMN04487954_101290</name>
</gene>
<dbReference type="OrthoDB" id="9781034at2"/>
<proteinExistence type="predicted"/>
<dbReference type="RefSeq" id="WP_089682335.1">
    <property type="nucleotide sequence ID" value="NZ_FNES01000001.1"/>
</dbReference>
<dbReference type="PANTHER" id="PTHR11364">
    <property type="entry name" value="THIOSULFATE SULFERTANSFERASE"/>
    <property type="match status" value="1"/>
</dbReference>
<organism evidence="4 5">
    <name type="scientific">Billgrantia gudaonensis</name>
    <dbReference type="NCBI Taxonomy" id="376427"/>
    <lineage>
        <taxon>Bacteria</taxon>
        <taxon>Pseudomonadati</taxon>
        <taxon>Pseudomonadota</taxon>
        <taxon>Gammaproteobacteria</taxon>
        <taxon>Oceanospirillales</taxon>
        <taxon>Halomonadaceae</taxon>
        <taxon>Billgrantia</taxon>
    </lineage>
</organism>
<keyword evidence="1 4" id="KW-0808">Transferase</keyword>
<dbReference type="CDD" id="cd01449">
    <property type="entry name" value="TST_Repeat_2"/>
    <property type="match status" value="1"/>
</dbReference>
<reference evidence="4 5" key="1">
    <citation type="submission" date="2016-10" db="EMBL/GenBank/DDBJ databases">
        <authorList>
            <person name="de Groot N.N."/>
        </authorList>
    </citation>
    <scope>NUCLEOTIDE SEQUENCE [LARGE SCALE GENOMIC DNA]</scope>
    <source>
        <strain evidence="4 5">CGMCC 1.6133</strain>
    </source>
</reference>
<dbReference type="Proteomes" id="UP000198525">
    <property type="component" value="Unassembled WGS sequence"/>
</dbReference>
<dbReference type="GO" id="GO:0004792">
    <property type="term" value="F:thiosulfate-cyanide sulfurtransferase activity"/>
    <property type="evidence" value="ECO:0007669"/>
    <property type="project" value="TreeGrafter"/>
</dbReference>
<evidence type="ECO:0000256" key="1">
    <source>
        <dbReference type="ARBA" id="ARBA00022679"/>
    </source>
</evidence>
<dbReference type="SUPFAM" id="SSF52821">
    <property type="entry name" value="Rhodanese/Cell cycle control phosphatase"/>
    <property type="match status" value="2"/>
</dbReference>
<dbReference type="Pfam" id="PF00581">
    <property type="entry name" value="Rhodanese"/>
    <property type="match status" value="2"/>
</dbReference>
<evidence type="ECO:0000259" key="3">
    <source>
        <dbReference type="PROSITE" id="PS50206"/>
    </source>
</evidence>